<proteinExistence type="predicted"/>
<keyword evidence="3" id="KW-1185">Reference proteome</keyword>
<sequence>MCQDAAQLVLPYNPYGGPVEQFVDVYGIPAKGAAMPPDADRPTMWTWDVDFYDVRRRFPVTLYALRVPTPRGCPPPSPPRPQPPPGPPLPLSPPSPPTSCGQAETGAVNADAENAELLNDLSADEIVAAGTISLDAAAQEAASTPIVGGPSADQVLVLYVSEPMQASAVRMHLTHPRYAVLEVTLVRWPAPRPNTAGWDAAAGRPVSSSSLTSLQLPQPTGTLGVPCGCGCGWWLNLTVPYAASGLPVQPLASGTPPSPASVAIGAVVLRLRPFNAPSRTVAPVIVDGLLIDGRVLYPRVPELYNAYRQPRP</sequence>
<evidence type="ECO:0000313" key="2">
    <source>
        <dbReference type="EMBL" id="KAG2486674.1"/>
    </source>
</evidence>
<name>A0A835XNA8_9CHLO</name>
<protein>
    <submittedName>
        <fullName evidence="2">Uncharacterized protein</fullName>
    </submittedName>
</protein>
<comment type="caution">
    <text evidence="2">The sequence shown here is derived from an EMBL/GenBank/DDBJ whole genome shotgun (WGS) entry which is preliminary data.</text>
</comment>
<organism evidence="2 3">
    <name type="scientific">Edaphochlamys debaryana</name>
    <dbReference type="NCBI Taxonomy" id="47281"/>
    <lineage>
        <taxon>Eukaryota</taxon>
        <taxon>Viridiplantae</taxon>
        <taxon>Chlorophyta</taxon>
        <taxon>core chlorophytes</taxon>
        <taxon>Chlorophyceae</taxon>
        <taxon>CS clade</taxon>
        <taxon>Chlamydomonadales</taxon>
        <taxon>Chlamydomonadales incertae sedis</taxon>
        <taxon>Edaphochlamys</taxon>
    </lineage>
</organism>
<evidence type="ECO:0000256" key="1">
    <source>
        <dbReference type="SAM" id="MobiDB-lite"/>
    </source>
</evidence>
<reference evidence="2" key="1">
    <citation type="journal article" date="2020" name="bioRxiv">
        <title>Comparative genomics of Chlamydomonas.</title>
        <authorList>
            <person name="Craig R.J."/>
            <person name="Hasan A.R."/>
            <person name="Ness R.W."/>
            <person name="Keightley P.D."/>
        </authorList>
    </citation>
    <scope>NUCLEOTIDE SEQUENCE</scope>
    <source>
        <strain evidence="2">CCAP 11/70</strain>
    </source>
</reference>
<gene>
    <name evidence="2" type="ORF">HYH03_014728</name>
</gene>
<feature type="compositionally biased region" description="Pro residues" evidence="1">
    <location>
        <begin position="71"/>
        <end position="97"/>
    </location>
</feature>
<feature type="region of interest" description="Disordered" evidence="1">
    <location>
        <begin position="68"/>
        <end position="104"/>
    </location>
</feature>
<evidence type="ECO:0000313" key="3">
    <source>
        <dbReference type="Proteomes" id="UP000612055"/>
    </source>
</evidence>
<dbReference type="Proteomes" id="UP000612055">
    <property type="component" value="Unassembled WGS sequence"/>
</dbReference>
<accession>A0A835XNA8</accession>
<dbReference type="EMBL" id="JAEHOE010000109">
    <property type="protein sequence ID" value="KAG2486674.1"/>
    <property type="molecule type" value="Genomic_DNA"/>
</dbReference>
<dbReference type="AlphaFoldDB" id="A0A835XNA8"/>